<dbReference type="InterPro" id="IPR011990">
    <property type="entry name" value="TPR-like_helical_dom_sf"/>
</dbReference>
<keyword evidence="4" id="KW-1185">Reference proteome</keyword>
<gene>
    <name evidence="3" type="ORF">RJ639_023722</name>
</gene>
<dbReference type="Proteomes" id="UP001188597">
    <property type="component" value="Unassembled WGS sequence"/>
</dbReference>
<keyword evidence="1" id="KW-0677">Repeat</keyword>
<dbReference type="NCBIfam" id="TIGR00756">
    <property type="entry name" value="PPR"/>
    <property type="match status" value="2"/>
</dbReference>
<dbReference type="PROSITE" id="PS51375">
    <property type="entry name" value="PPR"/>
    <property type="match status" value="2"/>
</dbReference>
<dbReference type="EMBL" id="JAVXUP010003122">
    <property type="protein sequence ID" value="KAK2999973.1"/>
    <property type="molecule type" value="Genomic_DNA"/>
</dbReference>
<comment type="caution">
    <text evidence="3">The sequence shown here is derived from an EMBL/GenBank/DDBJ whole genome shotgun (WGS) entry which is preliminary data.</text>
</comment>
<reference evidence="3" key="1">
    <citation type="submission" date="2022-12" db="EMBL/GenBank/DDBJ databases">
        <title>Draft genome assemblies for two species of Escallonia (Escalloniales).</title>
        <authorList>
            <person name="Chanderbali A."/>
            <person name="Dervinis C."/>
            <person name="Anghel I."/>
            <person name="Soltis D."/>
            <person name="Soltis P."/>
            <person name="Zapata F."/>
        </authorList>
    </citation>
    <scope>NUCLEOTIDE SEQUENCE</scope>
    <source>
        <strain evidence="3">UCBG64.0493</strain>
        <tissue evidence="3">Leaf</tissue>
    </source>
</reference>
<dbReference type="Gene3D" id="1.25.40.10">
    <property type="entry name" value="Tetratricopeptide repeat domain"/>
    <property type="match status" value="2"/>
</dbReference>
<evidence type="ECO:0000256" key="2">
    <source>
        <dbReference type="PROSITE-ProRule" id="PRU00708"/>
    </source>
</evidence>
<dbReference type="FunFam" id="1.25.40.10:FF:000344">
    <property type="entry name" value="Pentatricopeptide repeat-containing protein"/>
    <property type="match status" value="1"/>
</dbReference>
<dbReference type="InterPro" id="IPR046960">
    <property type="entry name" value="PPR_At4g14850-like_plant"/>
</dbReference>
<dbReference type="InterPro" id="IPR002885">
    <property type="entry name" value="PPR_rpt"/>
</dbReference>
<sequence length="261" mass="28936">MFRDAIEMYIRMQEVGVSPDCFTIPHVLKACGGIPAAKTGRVVHGQIFRHGFESDVFVQNGLVALYAKCGQINLVRVVFDALGDRTVVSWTSIISAYSQNGQPLEALRIFGRMRELGVEPDWIALVSILGAYTDLDELQQGKSIHCCVIKLGFEFEADLRIALTTLYAKCGQVMVAKSLFDQMEVPNVIMWNAMISGFAKNGCADKAVELFWEMITKNIIPDSVTVRSTILACAQIGDTPDGHHMLFLLETILAISWCRMP</sequence>
<dbReference type="GO" id="GO:0003723">
    <property type="term" value="F:RNA binding"/>
    <property type="evidence" value="ECO:0007669"/>
    <property type="project" value="InterPro"/>
</dbReference>
<organism evidence="3 4">
    <name type="scientific">Escallonia herrerae</name>
    <dbReference type="NCBI Taxonomy" id="1293975"/>
    <lineage>
        <taxon>Eukaryota</taxon>
        <taxon>Viridiplantae</taxon>
        <taxon>Streptophyta</taxon>
        <taxon>Embryophyta</taxon>
        <taxon>Tracheophyta</taxon>
        <taxon>Spermatophyta</taxon>
        <taxon>Magnoliopsida</taxon>
        <taxon>eudicotyledons</taxon>
        <taxon>Gunneridae</taxon>
        <taxon>Pentapetalae</taxon>
        <taxon>asterids</taxon>
        <taxon>campanulids</taxon>
        <taxon>Escalloniales</taxon>
        <taxon>Escalloniaceae</taxon>
        <taxon>Escallonia</taxon>
    </lineage>
</organism>
<dbReference type="GO" id="GO:0009451">
    <property type="term" value="P:RNA modification"/>
    <property type="evidence" value="ECO:0007669"/>
    <property type="project" value="InterPro"/>
</dbReference>
<dbReference type="PANTHER" id="PTHR24015">
    <property type="entry name" value="OS07G0578800 PROTEIN-RELATED"/>
    <property type="match status" value="1"/>
</dbReference>
<feature type="repeat" description="PPR" evidence="2">
    <location>
        <begin position="86"/>
        <end position="120"/>
    </location>
</feature>
<accession>A0AA88V2T5</accession>
<evidence type="ECO:0000313" key="3">
    <source>
        <dbReference type="EMBL" id="KAK2999973.1"/>
    </source>
</evidence>
<evidence type="ECO:0008006" key="5">
    <source>
        <dbReference type="Google" id="ProtNLM"/>
    </source>
</evidence>
<evidence type="ECO:0000313" key="4">
    <source>
        <dbReference type="Proteomes" id="UP001188597"/>
    </source>
</evidence>
<dbReference type="Pfam" id="PF01535">
    <property type="entry name" value="PPR"/>
    <property type="match status" value="2"/>
</dbReference>
<feature type="repeat" description="PPR" evidence="2">
    <location>
        <begin position="187"/>
        <end position="221"/>
    </location>
</feature>
<protein>
    <recommendedName>
        <fullName evidence="5">Pentatricopeptide repeat-containing protein</fullName>
    </recommendedName>
</protein>
<name>A0AA88V2T5_9ASTE</name>
<dbReference type="Pfam" id="PF13041">
    <property type="entry name" value="PPR_2"/>
    <property type="match status" value="1"/>
</dbReference>
<proteinExistence type="predicted"/>
<dbReference type="PANTHER" id="PTHR24015:SF1695">
    <property type="entry name" value="OS06G0185800 PROTEIN"/>
    <property type="match status" value="1"/>
</dbReference>
<evidence type="ECO:0000256" key="1">
    <source>
        <dbReference type="ARBA" id="ARBA00022737"/>
    </source>
</evidence>
<dbReference type="FunFam" id="1.25.40.10:FF:000309">
    <property type="entry name" value="Pentatricopeptide repeat-containing protein, chloroplastic"/>
    <property type="match status" value="1"/>
</dbReference>
<dbReference type="AlphaFoldDB" id="A0AA88V2T5"/>